<feature type="transmembrane region" description="Helical" evidence="28">
    <location>
        <begin position="24"/>
        <end position="45"/>
    </location>
</feature>
<evidence type="ECO:0000256" key="14">
    <source>
        <dbReference type="ARBA" id="ARBA00022801"/>
    </source>
</evidence>
<feature type="compositionally biased region" description="Basic and acidic residues" evidence="27">
    <location>
        <begin position="739"/>
        <end position="759"/>
    </location>
</feature>
<dbReference type="GO" id="GO:0071555">
    <property type="term" value="P:cell wall organization"/>
    <property type="evidence" value="ECO:0007669"/>
    <property type="project" value="UniProtKB-KW"/>
</dbReference>
<dbReference type="EMBL" id="CP003344">
    <property type="protein sequence ID" value="AGA67747.1"/>
    <property type="molecule type" value="Genomic_DNA"/>
</dbReference>
<dbReference type="InterPro" id="IPR001460">
    <property type="entry name" value="PCN-bd_Tpept"/>
</dbReference>
<evidence type="ECO:0000256" key="19">
    <source>
        <dbReference type="ARBA" id="ARBA00023136"/>
    </source>
</evidence>
<evidence type="ECO:0000256" key="28">
    <source>
        <dbReference type="SAM" id="Phobius"/>
    </source>
</evidence>
<dbReference type="InterPro" id="IPR023346">
    <property type="entry name" value="Lysozyme-like_dom_sf"/>
</dbReference>
<keyword evidence="12" id="KW-0808">Transferase</keyword>
<dbReference type="EC" id="2.4.99.28" evidence="24"/>
<keyword evidence="20" id="KW-0046">Antibiotic resistance</keyword>
<feature type="region of interest" description="Disordered" evidence="27">
    <location>
        <begin position="738"/>
        <end position="773"/>
    </location>
</feature>
<dbReference type="Proteomes" id="UP000010797">
    <property type="component" value="Chromosome"/>
</dbReference>
<dbReference type="InterPro" id="IPR001264">
    <property type="entry name" value="Glyco_trans_51"/>
</dbReference>
<comment type="pathway">
    <text evidence="3">Cell wall biogenesis; peptidoglycan biosynthesis.</text>
</comment>
<evidence type="ECO:0000256" key="1">
    <source>
        <dbReference type="ARBA" id="ARBA00002624"/>
    </source>
</evidence>
<protein>
    <recommendedName>
        <fullName evidence="7">Penicillin-binding protein 1A</fullName>
        <ecNumber evidence="24">2.4.99.28</ecNumber>
        <ecNumber evidence="6">3.4.16.4</ecNumber>
    </recommendedName>
</protein>
<evidence type="ECO:0000259" key="30">
    <source>
        <dbReference type="Pfam" id="PF00912"/>
    </source>
</evidence>
<evidence type="ECO:0000256" key="12">
    <source>
        <dbReference type="ARBA" id="ARBA00022679"/>
    </source>
</evidence>
<dbReference type="HOGENOM" id="CLU_006354_2_5_9"/>
<dbReference type="STRING" id="871963.Desdi_0190"/>
<evidence type="ECO:0000256" key="10">
    <source>
        <dbReference type="ARBA" id="ARBA00022670"/>
    </source>
</evidence>
<dbReference type="SUPFAM" id="SSF56601">
    <property type="entry name" value="beta-lactamase/transpeptidase-like"/>
    <property type="match status" value="1"/>
</dbReference>
<evidence type="ECO:0000256" key="18">
    <source>
        <dbReference type="ARBA" id="ARBA00022989"/>
    </source>
</evidence>
<dbReference type="NCBIfam" id="TIGR02074">
    <property type="entry name" value="PBP_1a_fam"/>
    <property type="match status" value="1"/>
</dbReference>
<dbReference type="InterPro" id="IPR036950">
    <property type="entry name" value="PBP_transglycosylase"/>
</dbReference>
<feature type="domain" description="Penicillin-binding protein transpeptidase" evidence="29">
    <location>
        <begin position="356"/>
        <end position="648"/>
    </location>
</feature>
<evidence type="ECO:0000256" key="16">
    <source>
        <dbReference type="ARBA" id="ARBA00022968"/>
    </source>
</evidence>
<name>L0F3J2_DESDL</name>
<dbReference type="Gene3D" id="3.40.710.10">
    <property type="entry name" value="DD-peptidase/beta-lactamase superfamily"/>
    <property type="match status" value="1"/>
</dbReference>
<keyword evidence="18 28" id="KW-1133">Transmembrane helix</keyword>
<organism evidence="31 32">
    <name type="scientific">Desulfitobacterium dichloroeliminans (strain LMG P-21439 / DCA1)</name>
    <dbReference type="NCBI Taxonomy" id="871963"/>
    <lineage>
        <taxon>Bacteria</taxon>
        <taxon>Bacillati</taxon>
        <taxon>Bacillota</taxon>
        <taxon>Clostridia</taxon>
        <taxon>Eubacteriales</taxon>
        <taxon>Desulfitobacteriaceae</taxon>
        <taxon>Desulfitobacterium</taxon>
    </lineage>
</organism>
<evidence type="ECO:0000256" key="2">
    <source>
        <dbReference type="ARBA" id="ARBA00004401"/>
    </source>
</evidence>
<dbReference type="GO" id="GO:0005886">
    <property type="term" value="C:plasma membrane"/>
    <property type="evidence" value="ECO:0007669"/>
    <property type="project" value="UniProtKB-SubCell"/>
</dbReference>
<evidence type="ECO:0000256" key="8">
    <source>
        <dbReference type="ARBA" id="ARBA00022475"/>
    </source>
</evidence>
<evidence type="ECO:0000256" key="15">
    <source>
        <dbReference type="ARBA" id="ARBA00022960"/>
    </source>
</evidence>
<evidence type="ECO:0000256" key="7">
    <source>
        <dbReference type="ARBA" id="ARBA00018638"/>
    </source>
</evidence>
<evidence type="ECO:0000256" key="25">
    <source>
        <dbReference type="ARBA" id="ARBA00049902"/>
    </source>
</evidence>
<reference evidence="32" key="1">
    <citation type="submission" date="2012-02" db="EMBL/GenBank/DDBJ databases">
        <title>Complete sequence of Desulfitobacterium dichloroeliminans LMG P-21439.</title>
        <authorList>
            <person name="Lucas S."/>
            <person name="Han J."/>
            <person name="Lapidus A."/>
            <person name="Cheng J.-F."/>
            <person name="Goodwin L."/>
            <person name="Pitluck S."/>
            <person name="Peters L."/>
            <person name="Ovchinnikova G."/>
            <person name="Teshima H."/>
            <person name="Detter J.C."/>
            <person name="Han C."/>
            <person name="Tapia R."/>
            <person name="Land M."/>
            <person name="Hauser L."/>
            <person name="Kyrpides N."/>
            <person name="Ivanova N."/>
            <person name="Pagani I."/>
            <person name="Kruse T."/>
            <person name="de Vos W.M."/>
            <person name="Boon N."/>
            <person name="Smidt H."/>
            <person name="Woyke T."/>
        </authorList>
    </citation>
    <scope>NUCLEOTIDE SEQUENCE [LARGE SCALE GENOMIC DNA]</scope>
    <source>
        <strain evidence="32">LMG P-21439 / DCA1</strain>
    </source>
</reference>
<dbReference type="GO" id="GO:0030288">
    <property type="term" value="C:outer membrane-bounded periplasmic space"/>
    <property type="evidence" value="ECO:0007669"/>
    <property type="project" value="TreeGrafter"/>
</dbReference>
<keyword evidence="14" id="KW-0378">Hydrolase</keyword>
<evidence type="ECO:0000256" key="24">
    <source>
        <dbReference type="ARBA" id="ARBA00044770"/>
    </source>
</evidence>
<dbReference type="AlphaFoldDB" id="L0F3J2"/>
<dbReference type="OrthoDB" id="9766909at2"/>
<proteinExistence type="inferred from homology"/>
<dbReference type="SUPFAM" id="SSF53955">
    <property type="entry name" value="Lysozyme-like"/>
    <property type="match status" value="1"/>
</dbReference>
<keyword evidence="13 28" id="KW-0812">Transmembrane</keyword>
<evidence type="ECO:0000256" key="17">
    <source>
        <dbReference type="ARBA" id="ARBA00022984"/>
    </source>
</evidence>
<evidence type="ECO:0000256" key="3">
    <source>
        <dbReference type="ARBA" id="ARBA00004752"/>
    </source>
</evidence>
<comment type="catalytic activity">
    <reaction evidence="23">
        <text>Preferential cleavage: (Ac)2-L-Lys-D-Ala-|-D-Ala. Also transpeptidation of peptidyl-alanyl moieties that are N-acyl substituents of D-alanine.</text>
        <dbReference type="EC" id="3.4.16.4"/>
    </reaction>
</comment>
<dbReference type="EC" id="3.4.16.4" evidence="6"/>
<dbReference type="GO" id="GO:0009252">
    <property type="term" value="P:peptidoglycan biosynthetic process"/>
    <property type="evidence" value="ECO:0007669"/>
    <property type="project" value="UniProtKB-UniPathway"/>
</dbReference>
<evidence type="ECO:0000313" key="32">
    <source>
        <dbReference type="Proteomes" id="UP000010797"/>
    </source>
</evidence>
<keyword evidence="17" id="KW-0573">Peptidoglycan synthesis</keyword>
<dbReference type="GO" id="GO:0046677">
    <property type="term" value="P:response to antibiotic"/>
    <property type="evidence" value="ECO:0007669"/>
    <property type="project" value="UniProtKB-KW"/>
</dbReference>
<feature type="domain" description="Glycosyl transferase family 51" evidence="30">
    <location>
        <begin position="74"/>
        <end position="250"/>
    </location>
</feature>
<dbReference type="PANTHER" id="PTHR32282">
    <property type="entry name" value="BINDING PROTEIN TRANSPEPTIDASE, PUTATIVE-RELATED"/>
    <property type="match status" value="1"/>
</dbReference>
<sequence>MATPPKKTPPKAPRRKKRVSKWRVFLVTFGSVFTLASIALIIYVLTAVAGTPDWHPDTLTNQKQTSFIYDMGGTQIGELHATEDRQMVTSSEIPDLVKKTFVAVEDKRFYDHFGVDPIRIVGSLIADLKTQSWREGASTITMQLANNAFIENPREKTLDRKLQQAALAIQLEREYTKDEILTFYLNRIFFGESSFGIQAAAKTYFGHELSELTPDEIALLARLPQAPSAYNPYYHPETAKERRNIVLGVMKAAALITPEEYTQYLEAPFTHVDNVKANRAKSEKPTITGADYAYPYFVDHVIEELINEHGLNEDQIYNGGLRIYTTVDTKIQAAAEKEFANAKNFPQSVDEIPVQGAMTVLDPSTGAIRALVGGRDHSTARGLNRATQAYRQPGSTVKPLVVYAPAMEKGGFFPGTVLDDMPVKYNAGNGKVWAPTNYDTEYAGWRGLITMRFAVQNSVNVYAVKLMNMVGVEYSWNFGKDNLGLPLEEKDKVLSLSLGTNHVSTLDMASAYGVFANNGVRVTPHAVAKVLDASGKEIITPAVKVERTMKETSAYLMNSMLRSVVTNGTGTRAQIGNWAVAGKTGTTSLDPDIYGYRTGNPDAWFAGYTPNYVGIVWMGYDKDDETLTHYLRQVYGGGFPAQIWKNVMTAAHDGLTVQTEFKRPAGIVSGAFDIKSGLLPSSLTPKDFVRTEIAAQGNFPTQVSDIWVEKEIDKDHPTYLAGTGTVNTEKKVFLNITGRDPEIPWPSDEKPFEMPKEEYNATPPPTETTTPPPGDAGIPVPVLGIVVYDASLQTATLPLTYPEGSEGHTLTVYVKFPDQDFIQTYSAQQMISDVIQIPLSLDGESPSPGDYRFWVSLVNPEGVAGNPSEGASLSITD</sequence>
<keyword evidence="22" id="KW-0961">Cell wall biogenesis/degradation</keyword>
<keyword evidence="9" id="KW-0121">Carboxypeptidase</keyword>
<dbReference type="eggNOG" id="COG0744">
    <property type="taxonomic scope" value="Bacteria"/>
</dbReference>
<comment type="function">
    <text evidence="1">Cell wall formation. Synthesis of cross-linked peptidoglycan from the lipid intermediates. The enzyme has a penicillin-insensitive transglycosylase N-terminal domain (formation of linear glycan strands) and a penicillin-sensitive transpeptidase C-terminal domain (cross-linking of the peptide subunits).</text>
</comment>
<keyword evidence="32" id="KW-1185">Reference proteome</keyword>
<dbReference type="Pfam" id="PF00905">
    <property type="entry name" value="Transpeptidase"/>
    <property type="match status" value="1"/>
</dbReference>
<evidence type="ECO:0000256" key="22">
    <source>
        <dbReference type="ARBA" id="ARBA00023316"/>
    </source>
</evidence>
<feature type="compositionally biased region" description="Pro residues" evidence="27">
    <location>
        <begin position="762"/>
        <end position="773"/>
    </location>
</feature>
<dbReference type="InterPro" id="IPR050396">
    <property type="entry name" value="Glycosyltr_51/Transpeptidase"/>
</dbReference>
<dbReference type="GO" id="GO:0008955">
    <property type="term" value="F:peptidoglycan glycosyltransferase activity"/>
    <property type="evidence" value="ECO:0007669"/>
    <property type="project" value="UniProtKB-EC"/>
</dbReference>
<comment type="similarity">
    <text evidence="4">In the C-terminal section; belongs to the transpeptidase family.</text>
</comment>
<evidence type="ECO:0000256" key="6">
    <source>
        <dbReference type="ARBA" id="ARBA00012448"/>
    </source>
</evidence>
<evidence type="ECO:0000256" key="9">
    <source>
        <dbReference type="ARBA" id="ARBA00022645"/>
    </source>
</evidence>
<keyword evidence="11" id="KW-0328">Glycosyltransferase</keyword>
<dbReference type="UniPathway" id="UPA00219"/>
<keyword evidence="16" id="KW-0735">Signal-anchor</keyword>
<dbReference type="GO" id="GO:0008360">
    <property type="term" value="P:regulation of cell shape"/>
    <property type="evidence" value="ECO:0007669"/>
    <property type="project" value="UniProtKB-KW"/>
</dbReference>
<dbReference type="Pfam" id="PF00912">
    <property type="entry name" value="Transgly"/>
    <property type="match status" value="1"/>
</dbReference>
<keyword evidence="8" id="KW-1003">Cell membrane</keyword>
<dbReference type="GO" id="GO:0006508">
    <property type="term" value="P:proteolysis"/>
    <property type="evidence" value="ECO:0007669"/>
    <property type="project" value="UniProtKB-KW"/>
</dbReference>
<keyword evidence="10" id="KW-0645">Protease</keyword>
<comment type="subcellular location">
    <subcellularLocation>
        <location evidence="2">Cell membrane</location>
        <topology evidence="2">Single-pass type II membrane protein</topology>
    </subcellularLocation>
</comment>
<evidence type="ECO:0000313" key="31">
    <source>
        <dbReference type="EMBL" id="AGA67747.1"/>
    </source>
</evidence>
<dbReference type="GO" id="GO:0008658">
    <property type="term" value="F:penicillin binding"/>
    <property type="evidence" value="ECO:0007669"/>
    <property type="project" value="InterPro"/>
</dbReference>
<dbReference type="RefSeq" id="WP_015260754.1">
    <property type="nucleotide sequence ID" value="NC_019903.1"/>
</dbReference>
<keyword evidence="15" id="KW-0133">Cell shape</keyword>
<evidence type="ECO:0000256" key="21">
    <source>
        <dbReference type="ARBA" id="ARBA00023268"/>
    </source>
</evidence>
<dbReference type="GO" id="GO:0009002">
    <property type="term" value="F:serine-type D-Ala-D-Ala carboxypeptidase activity"/>
    <property type="evidence" value="ECO:0007669"/>
    <property type="project" value="UniProtKB-EC"/>
</dbReference>
<dbReference type="PANTHER" id="PTHR32282:SF11">
    <property type="entry name" value="PENICILLIN-BINDING PROTEIN 1B"/>
    <property type="match status" value="1"/>
</dbReference>
<accession>L0F3J2</accession>
<comment type="catalytic activity">
    <reaction evidence="25">
        <text>[GlcNAc-(1-&gt;4)-Mur2Ac(oyl-L-Ala-gamma-D-Glu-L-Lys-D-Ala-D-Ala)](n)-di-trans,octa-cis-undecaprenyl diphosphate + beta-D-GlcNAc-(1-&gt;4)-Mur2Ac(oyl-L-Ala-gamma-D-Glu-L-Lys-D-Ala-D-Ala)-di-trans,octa-cis-undecaprenyl diphosphate = [GlcNAc-(1-&gt;4)-Mur2Ac(oyl-L-Ala-gamma-D-Glu-L-Lys-D-Ala-D-Ala)](n+1)-di-trans,octa-cis-undecaprenyl diphosphate + di-trans,octa-cis-undecaprenyl diphosphate + H(+)</text>
        <dbReference type="Rhea" id="RHEA:23708"/>
        <dbReference type="Rhea" id="RHEA-COMP:9602"/>
        <dbReference type="Rhea" id="RHEA-COMP:9603"/>
        <dbReference type="ChEBI" id="CHEBI:15378"/>
        <dbReference type="ChEBI" id="CHEBI:58405"/>
        <dbReference type="ChEBI" id="CHEBI:60033"/>
        <dbReference type="ChEBI" id="CHEBI:78435"/>
        <dbReference type="EC" id="2.4.99.28"/>
    </reaction>
</comment>
<dbReference type="FunFam" id="1.10.3810.10:FF:000001">
    <property type="entry name" value="Penicillin-binding protein 1A"/>
    <property type="match status" value="1"/>
</dbReference>
<evidence type="ECO:0000259" key="29">
    <source>
        <dbReference type="Pfam" id="PF00905"/>
    </source>
</evidence>
<dbReference type="InterPro" id="IPR012338">
    <property type="entry name" value="Beta-lactam/transpept-like"/>
</dbReference>
<keyword evidence="21" id="KW-0511">Multifunctional enzyme</keyword>
<evidence type="ECO:0000256" key="27">
    <source>
        <dbReference type="SAM" id="MobiDB-lite"/>
    </source>
</evidence>
<dbReference type="Gene3D" id="1.10.3810.10">
    <property type="entry name" value="Biosynthetic peptidoglycan transglycosylase-like"/>
    <property type="match status" value="1"/>
</dbReference>
<comment type="similarity">
    <text evidence="5">In the N-terminal section; belongs to the glycosyltransferase 51 family.</text>
</comment>
<comment type="pathway">
    <text evidence="26">Glycan biosynthesis.</text>
</comment>
<evidence type="ECO:0000256" key="23">
    <source>
        <dbReference type="ARBA" id="ARBA00034000"/>
    </source>
</evidence>
<dbReference type="KEGG" id="ddl:Desdi_0190"/>
<evidence type="ECO:0000256" key="13">
    <source>
        <dbReference type="ARBA" id="ARBA00022692"/>
    </source>
</evidence>
<evidence type="ECO:0000256" key="11">
    <source>
        <dbReference type="ARBA" id="ARBA00022676"/>
    </source>
</evidence>
<keyword evidence="19 28" id="KW-0472">Membrane</keyword>
<evidence type="ECO:0000256" key="4">
    <source>
        <dbReference type="ARBA" id="ARBA00007090"/>
    </source>
</evidence>
<evidence type="ECO:0000256" key="26">
    <source>
        <dbReference type="ARBA" id="ARBA00060592"/>
    </source>
</evidence>
<gene>
    <name evidence="31" type="ordered locus">Desdi_0190</name>
</gene>
<evidence type="ECO:0000256" key="5">
    <source>
        <dbReference type="ARBA" id="ARBA00007739"/>
    </source>
</evidence>
<evidence type="ECO:0000256" key="20">
    <source>
        <dbReference type="ARBA" id="ARBA00023251"/>
    </source>
</evidence>